<evidence type="ECO:0000313" key="1">
    <source>
        <dbReference type="EMBL" id="CAL5970432.1"/>
    </source>
</evidence>
<name>A0ABP1GIB9_9EUKA</name>
<gene>
    <name evidence="1" type="ORF">HINF_LOCUS372</name>
</gene>
<protein>
    <submittedName>
        <fullName evidence="1">Hypothetical_protein</fullName>
    </submittedName>
</protein>
<accession>A0ABP1GIB9</accession>
<dbReference type="Proteomes" id="UP001642409">
    <property type="component" value="Unassembled WGS sequence"/>
</dbReference>
<dbReference type="EMBL" id="CAXDID020000001">
    <property type="protein sequence ID" value="CAL5970432.1"/>
    <property type="molecule type" value="Genomic_DNA"/>
</dbReference>
<proteinExistence type="predicted"/>
<sequence>MLYQPSYSVDQLPLQNSQNSYFMNFMLYNLWHKKKNSNKVSPGGVAGIATLHVLLSSHQFQPLLLFSWKKKQLNTAIATESTGSHSSRIDNCPKHRSPKWITTQYFCLTYNQ</sequence>
<evidence type="ECO:0000313" key="2">
    <source>
        <dbReference type="Proteomes" id="UP001642409"/>
    </source>
</evidence>
<organism evidence="1 2">
    <name type="scientific">Hexamita inflata</name>
    <dbReference type="NCBI Taxonomy" id="28002"/>
    <lineage>
        <taxon>Eukaryota</taxon>
        <taxon>Metamonada</taxon>
        <taxon>Diplomonadida</taxon>
        <taxon>Hexamitidae</taxon>
        <taxon>Hexamitinae</taxon>
        <taxon>Hexamita</taxon>
    </lineage>
</organism>
<comment type="caution">
    <text evidence="1">The sequence shown here is derived from an EMBL/GenBank/DDBJ whole genome shotgun (WGS) entry which is preliminary data.</text>
</comment>
<reference evidence="1 2" key="1">
    <citation type="submission" date="2024-07" db="EMBL/GenBank/DDBJ databases">
        <authorList>
            <person name="Akdeniz Z."/>
        </authorList>
    </citation>
    <scope>NUCLEOTIDE SEQUENCE [LARGE SCALE GENOMIC DNA]</scope>
</reference>
<keyword evidence="2" id="KW-1185">Reference proteome</keyword>